<evidence type="ECO:0000313" key="3">
    <source>
        <dbReference type="Proteomes" id="UP001372834"/>
    </source>
</evidence>
<protein>
    <submittedName>
        <fullName evidence="2">Uncharacterized protein</fullName>
    </submittedName>
</protein>
<name>A0AAN8PWM0_POLSC</name>
<gene>
    <name evidence="2" type="ORF">RUM43_009551</name>
</gene>
<accession>A0AAN8PWM0</accession>
<organism evidence="2 3">
    <name type="scientific">Polyplax serrata</name>
    <name type="common">Common mouse louse</name>
    <dbReference type="NCBI Taxonomy" id="468196"/>
    <lineage>
        <taxon>Eukaryota</taxon>
        <taxon>Metazoa</taxon>
        <taxon>Ecdysozoa</taxon>
        <taxon>Arthropoda</taxon>
        <taxon>Hexapoda</taxon>
        <taxon>Insecta</taxon>
        <taxon>Pterygota</taxon>
        <taxon>Neoptera</taxon>
        <taxon>Paraneoptera</taxon>
        <taxon>Psocodea</taxon>
        <taxon>Troctomorpha</taxon>
        <taxon>Phthiraptera</taxon>
        <taxon>Anoplura</taxon>
        <taxon>Polyplacidae</taxon>
        <taxon>Polyplax</taxon>
    </lineage>
</organism>
<comment type="caution">
    <text evidence="2">The sequence shown here is derived from an EMBL/GenBank/DDBJ whole genome shotgun (WGS) entry which is preliminary data.</text>
</comment>
<evidence type="ECO:0000313" key="2">
    <source>
        <dbReference type="EMBL" id="KAK6623699.1"/>
    </source>
</evidence>
<proteinExistence type="predicted"/>
<dbReference type="Proteomes" id="UP001372834">
    <property type="component" value="Unassembled WGS sequence"/>
</dbReference>
<feature type="compositionally biased region" description="Basic and acidic residues" evidence="1">
    <location>
        <begin position="56"/>
        <end position="70"/>
    </location>
</feature>
<evidence type="ECO:0000256" key="1">
    <source>
        <dbReference type="SAM" id="MobiDB-lite"/>
    </source>
</evidence>
<sequence>MPQRLILHASTPFPITFSAPAKGTLPYPGNLKFSKEEEKWEGMSKTKRSRIGSGNDNKKSVVKPEIKLAD</sequence>
<feature type="region of interest" description="Disordered" evidence="1">
    <location>
        <begin position="36"/>
        <end position="70"/>
    </location>
</feature>
<reference evidence="2 3" key="1">
    <citation type="submission" date="2023-10" db="EMBL/GenBank/DDBJ databases">
        <title>Genomes of two closely related lineages of the louse Polyplax serrata with different host specificities.</title>
        <authorList>
            <person name="Martinu J."/>
            <person name="Tarabai H."/>
            <person name="Stefka J."/>
            <person name="Hypsa V."/>
        </authorList>
    </citation>
    <scope>NUCLEOTIDE SEQUENCE [LARGE SCALE GENOMIC DNA]</scope>
    <source>
        <strain evidence="2">HR10_N</strain>
    </source>
</reference>
<dbReference type="AlphaFoldDB" id="A0AAN8PWM0"/>
<dbReference type="EMBL" id="JAWJWE010000038">
    <property type="protein sequence ID" value="KAK6623699.1"/>
    <property type="molecule type" value="Genomic_DNA"/>
</dbReference>